<name>A0A0D1Z7E2_9EURO</name>
<dbReference type="EMBL" id="KN847046">
    <property type="protein sequence ID" value="KIW23496.1"/>
    <property type="molecule type" value="Genomic_DNA"/>
</dbReference>
<sequence length="143" mass="16333">MNGISERPVVLYDYQFAPNARKIRHLLSSSRIPLQVCERPFVRPCPILTDLDITYRRIPVNAIGRDFYADNRVFVEAVQTVFPTKAAALAQSPADHAYGAFGYHKELFSVFNRPDYEELRLSALAEFHQMLDDIENDFLANGP</sequence>
<evidence type="ECO:0000313" key="1">
    <source>
        <dbReference type="EMBL" id="KIW23496.1"/>
    </source>
</evidence>
<accession>A0A0D1Z7E2</accession>
<dbReference type="GeneID" id="27350883"/>
<dbReference type="OrthoDB" id="202840at2759"/>
<dbReference type="Proteomes" id="UP000054466">
    <property type="component" value="Unassembled WGS sequence"/>
</dbReference>
<dbReference type="HOGENOM" id="CLU_1805979_0_0_1"/>
<proteinExistence type="predicted"/>
<evidence type="ECO:0008006" key="3">
    <source>
        <dbReference type="Google" id="ProtNLM"/>
    </source>
</evidence>
<keyword evidence="2" id="KW-1185">Reference proteome</keyword>
<gene>
    <name evidence="1" type="ORF">PV07_11689</name>
</gene>
<dbReference type="Gene3D" id="3.40.30.110">
    <property type="match status" value="1"/>
</dbReference>
<dbReference type="STRING" id="569365.A0A0D1Z7E2"/>
<reference evidence="1 2" key="1">
    <citation type="submission" date="2015-01" db="EMBL/GenBank/DDBJ databases">
        <title>The Genome Sequence of Cladophialophora immunda CBS83496.</title>
        <authorList>
            <consortium name="The Broad Institute Genomics Platform"/>
            <person name="Cuomo C."/>
            <person name="de Hoog S."/>
            <person name="Gorbushina A."/>
            <person name="Stielow B."/>
            <person name="Teixiera M."/>
            <person name="Abouelleil A."/>
            <person name="Chapman S.B."/>
            <person name="Priest M."/>
            <person name="Young S.K."/>
            <person name="Wortman J."/>
            <person name="Nusbaum C."/>
            <person name="Birren B."/>
        </authorList>
    </citation>
    <scope>NUCLEOTIDE SEQUENCE [LARGE SCALE GENOMIC DNA]</scope>
    <source>
        <strain evidence="1 2">CBS 83496</strain>
    </source>
</reference>
<evidence type="ECO:0000313" key="2">
    <source>
        <dbReference type="Proteomes" id="UP000054466"/>
    </source>
</evidence>
<dbReference type="AlphaFoldDB" id="A0A0D1Z7E2"/>
<organism evidence="1 2">
    <name type="scientific">Cladophialophora immunda</name>
    <dbReference type="NCBI Taxonomy" id="569365"/>
    <lineage>
        <taxon>Eukaryota</taxon>
        <taxon>Fungi</taxon>
        <taxon>Dikarya</taxon>
        <taxon>Ascomycota</taxon>
        <taxon>Pezizomycotina</taxon>
        <taxon>Eurotiomycetes</taxon>
        <taxon>Chaetothyriomycetidae</taxon>
        <taxon>Chaetothyriales</taxon>
        <taxon>Herpotrichiellaceae</taxon>
        <taxon>Cladophialophora</taxon>
    </lineage>
</organism>
<protein>
    <recommendedName>
        <fullName evidence="3">GST N-terminal domain-containing protein</fullName>
    </recommendedName>
</protein>
<dbReference type="VEuPathDB" id="FungiDB:PV07_11689"/>
<dbReference type="RefSeq" id="XP_016243712.1">
    <property type="nucleotide sequence ID" value="XM_016399150.1"/>
</dbReference>